<reference evidence="3" key="1">
    <citation type="journal article" date="2014" name="Int. J. Syst. Evol. Microbiol.">
        <title>Complete genome sequence of Corynebacterium casei LMG S-19264T (=DSM 44701T), isolated from a smear-ripened cheese.</title>
        <authorList>
            <consortium name="US DOE Joint Genome Institute (JGI-PGF)"/>
            <person name="Walter F."/>
            <person name="Albersmeier A."/>
            <person name="Kalinowski J."/>
            <person name="Ruckert C."/>
        </authorList>
    </citation>
    <scope>NUCLEOTIDE SEQUENCE</scope>
    <source>
        <strain evidence="3">CGMCC 1.12754</strain>
    </source>
</reference>
<feature type="region of interest" description="Disordered" evidence="2">
    <location>
        <begin position="1"/>
        <end position="31"/>
    </location>
</feature>
<protein>
    <submittedName>
        <fullName evidence="3">Uncharacterized protein</fullName>
    </submittedName>
</protein>
<evidence type="ECO:0000256" key="2">
    <source>
        <dbReference type="SAM" id="MobiDB-lite"/>
    </source>
</evidence>
<dbReference type="EMBL" id="BMFR01000006">
    <property type="protein sequence ID" value="GGG73917.1"/>
    <property type="molecule type" value="Genomic_DNA"/>
</dbReference>
<name>A0A917HB47_9BACI</name>
<dbReference type="Proteomes" id="UP000622860">
    <property type="component" value="Unassembled WGS sequence"/>
</dbReference>
<gene>
    <name evidence="3" type="ORF">GCM10011398_18080</name>
</gene>
<accession>A0A917HB47</accession>
<sequence length="125" mass="14338">MNKQTVGQQFQEQQTIKQQTPNQVQQVPQSQQSSQLKELLKNVDKTIQQAQQSIRQVQTGQDDLFQTADQRLQFALQQLQNLKTLETQMITGLPESAKQQLEQAYHEINQAGQTLTFAQQSLNKN</sequence>
<feature type="coiled-coil region" evidence="1">
    <location>
        <begin position="33"/>
        <end position="85"/>
    </location>
</feature>
<evidence type="ECO:0000256" key="1">
    <source>
        <dbReference type="SAM" id="Coils"/>
    </source>
</evidence>
<dbReference type="RefSeq" id="WP_188455068.1">
    <property type="nucleotide sequence ID" value="NZ_BMFR01000006.1"/>
</dbReference>
<evidence type="ECO:0000313" key="4">
    <source>
        <dbReference type="Proteomes" id="UP000622860"/>
    </source>
</evidence>
<evidence type="ECO:0000313" key="3">
    <source>
        <dbReference type="EMBL" id="GGG73917.1"/>
    </source>
</evidence>
<proteinExistence type="predicted"/>
<keyword evidence="4" id="KW-1185">Reference proteome</keyword>
<dbReference type="AlphaFoldDB" id="A0A917HB47"/>
<keyword evidence="1" id="KW-0175">Coiled coil</keyword>
<reference evidence="3" key="2">
    <citation type="submission" date="2020-09" db="EMBL/GenBank/DDBJ databases">
        <authorList>
            <person name="Sun Q."/>
            <person name="Zhou Y."/>
        </authorList>
    </citation>
    <scope>NUCLEOTIDE SEQUENCE</scope>
    <source>
        <strain evidence="3">CGMCC 1.12754</strain>
    </source>
</reference>
<comment type="caution">
    <text evidence="3">The sequence shown here is derived from an EMBL/GenBank/DDBJ whole genome shotgun (WGS) entry which is preliminary data.</text>
</comment>
<organism evidence="3 4">
    <name type="scientific">Virgibacillus oceani</name>
    <dbReference type="NCBI Taxonomy" id="1479511"/>
    <lineage>
        <taxon>Bacteria</taxon>
        <taxon>Bacillati</taxon>
        <taxon>Bacillota</taxon>
        <taxon>Bacilli</taxon>
        <taxon>Bacillales</taxon>
        <taxon>Bacillaceae</taxon>
        <taxon>Virgibacillus</taxon>
    </lineage>
</organism>